<dbReference type="OrthoDB" id="8535539at2"/>
<evidence type="ECO:0000256" key="3">
    <source>
        <dbReference type="ARBA" id="ARBA00023102"/>
    </source>
</evidence>
<dbReference type="InterPro" id="IPR044524">
    <property type="entry name" value="Isoase_HisA-like"/>
</dbReference>
<dbReference type="Gene3D" id="3.20.20.70">
    <property type="entry name" value="Aldolase class I"/>
    <property type="match status" value="1"/>
</dbReference>
<dbReference type="PANTHER" id="PTHR43090">
    <property type="entry name" value="1-(5-PHOSPHORIBOSYL)-5-[(5-PHOSPHORIBOSYLAMINO)METHYLIDENEAMINO] IMIDAZOLE-4-CARBOXAMIDE ISOMERASE"/>
    <property type="match status" value="1"/>
</dbReference>
<dbReference type="GO" id="GO:0000162">
    <property type="term" value="P:L-tryptophan biosynthetic process"/>
    <property type="evidence" value="ECO:0007669"/>
    <property type="project" value="TreeGrafter"/>
</dbReference>
<keyword evidence="3 5" id="KW-0368">Histidine biosynthesis</keyword>
<evidence type="ECO:0000313" key="7">
    <source>
        <dbReference type="Proteomes" id="UP000297535"/>
    </source>
</evidence>
<protein>
    <submittedName>
        <fullName evidence="6">Nickel transporter</fullName>
    </submittedName>
</protein>
<comment type="similarity">
    <text evidence="1 5">Belongs to the HisA/HisF family.</text>
</comment>
<dbReference type="PANTHER" id="PTHR43090:SF2">
    <property type="entry name" value="1-(5-PHOSPHORIBOSYL)-5-[(5-PHOSPHORIBOSYLAMINO)METHYLIDENEAMINO] IMIDAZOLE-4-CARBOXAMIDE ISOMERASE"/>
    <property type="match status" value="1"/>
</dbReference>
<organism evidence="6 7">
    <name type="scientific">Methylobacterium nonmethylotrophicum</name>
    <dbReference type="NCBI Taxonomy" id="1141884"/>
    <lineage>
        <taxon>Bacteria</taxon>
        <taxon>Pseudomonadati</taxon>
        <taxon>Pseudomonadota</taxon>
        <taxon>Alphaproteobacteria</taxon>
        <taxon>Hyphomicrobiales</taxon>
        <taxon>Methylobacteriaceae</taxon>
        <taxon>Methylobacterium</taxon>
    </lineage>
</organism>
<proteinExistence type="inferred from homology"/>
<gene>
    <name evidence="6" type="ORF">EU555_28330</name>
</gene>
<dbReference type="InterPro" id="IPR013785">
    <property type="entry name" value="Aldolase_TIM"/>
</dbReference>
<dbReference type="GO" id="GO:0000105">
    <property type="term" value="P:L-histidine biosynthetic process"/>
    <property type="evidence" value="ECO:0007669"/>
    <property type="project" value="UniProtKB-KW"/>
</dbReference>
<dbReference type="InterPro" id="IPR011060">
    <property type="entry name" value="RibuloseP-bd_barrel"/>
</dbReference>
<sequence length="236" mass="23979">MSGAPSASRTEVVPVLDLRGGVVVRARAGDRARYAPIVTPLSPGSAPADVARGLLSAWPARRLYVADLDAIVDGTAPDLGSLRAIAAACPGVELWVDAGFSTQDGVAAFLASGPRDVVWRPVLGSESQADAALVRRLGCAAVLSLDTRDGLPLGPAALHEDSSAWPPEVIVMTLARVGSGAGPDLEGLARLKARAPDTAFYAAGGLRGPEDLPALEAAGAAGVLVASAIHDGRLRM</sequence>
<keyword evidence="2 5" id="KW-0028">Amino-acid biosynthesis</keyword>
<dbReference type="GO" id="GO:0005737">
    <property type="term" value="C:cytoplasm"/>
    <property type="evidence" value="ECO:0007669"/>
    <property type="project" value="TreeGrafter"/>
</dbReference>
<reference evidence="6 7" key="1">
    <citation type="submission" date="2019-04" db="EMBL/GenBank/DDBJ databases">
        <authorList>
            <person name="Feng G."/>
            <person name="Zhu H."/>
        </authorList>
    </citation>
    <scope>NUCLEOTIDE SEQUENCE [LARGE SCALE GENOMIC DNA]</scope>
    <source>
        <strain evidence="6 7">6HR-1</strain>
    </source>
</reference>
<dbReference type="EMBL" id="SRLB01000030">
    <property type="protein sequence ID" value="TGD95331.1"/>
    <property type="molecule type" value="Genomic_DNA"/>
</dbReference>
<evidence type="ECO:0000256" key="2">
    <source>
        <dbReference type="ARBA" id="ARBA00022605"/>
    </source>
</evidence>
<keyword evidence="7" id="KW-1185">Reference proteome</keyword>
<dbReference type="SUPFAM" id="SSF51366">
    <property type="entry name" value="Ribulose-phoshate binding barrel"/>
    <property type="match status" value="1"/>
</dbReference>
<dbReference type="CDD" id="cd04723">
    <property type="entry name" value="HisA_HisF"/>
    <property type="match status" value="1"/>
</dbReference>
<dbReference type="AlphaFoldDB" id="A0A4Z0NGD5"/>
<evidence type="ECO:0000256" key="5">
    <source>
        <dbReference type="RuleBase" id="RU003657"/>
    </source>
</evidence>
<dbReference type="InterPro" id="IPR006062">
    <property type="entry name" value="His_biosynth"/>
</dbReference>
<evidence type="ECO:0000256" key="4">
    <source>
        <dbReference type="ARBA" id="ARBA00029440"/>
    </source>
</evidence>
<name>A0A4Z0NGD5_9HYPH</name>
<comment type="caution">
    <text evidence="6">The sequence shown here is derived from an EMBL/GenBank/DDBJ whole genome shotgun (WGS) entry which is preliminary data.</text>
</comment>
<evidence type="ECO:0000256" key="1">
    <source>
        <dbReference type="ARBA" id="ARBA00009667"/>
    </source>
</evidence>
<dbReference type="RefSeq" id="WP_135418731.1">
    <property type="nucleotide sequence ID" value="NZ_SRLB01000030.1"/>
</dbReference>
<dbReference type="Pfam" id="PF00977">
    <property type="entry name" value="His_biosynth"/>
    <property type="match status" value="1"/>
</dbReference>
<dbReference type="Proteomes" id="UP000297535">
    <property type="component" value="Unassembled WGS sequence"/>
</dbReference>
<comment type="pathway">
    <text evidence="4">Amino-acid biosynthesis.</text>
</comment>
<evidence type="ECO:0000313" key="6">
    <source>
        <dbReference type="EMBL" id="TGD95331.1"/>
    </source>
</evidence>
<accession>A0A4Z0NGD5</accession>
<dbReference type="GO" id="GO:0003949">
    <property type="term" value="F:1-(5-phosphoribosyl)-5-[(5-phosphoribosylamino)methylideneamino]imidazole-4-carboxamide isomerase activity"/>
    <property type="evidence" value="ECO:0007669"/>
    <property type="project" value="InterPro"/>
</dbReference>